<evidence type="ECO:0000256" key="1">
    <source>
        <dbReference type="ARBA" id="ARBA00007162"/>
    </source>
</evidence>
<organism evidence="3 4">
    <name type="scientific">Pseudobdellovibrio exovorus JSS</name>
    <dbReference type="NCBI Taxonomy" id="1184267"/>
    <lineage>
        <taxon>Bacteria</taxon>
        <taxon>Pseudomonadati</taxon>
        <taxon>Bdellovibrionota</taxon>
        <taxon>Bdellovibrionia</taxon>
        <taxon>Bdellovibrionales</taxon>
        <taxon>Pseudobdellovibrionaceae</taxon>
        <taxon>Pseudobdellovibrio</taxon>
    </lineage>
</organism>
<dbReference type="RefSeq" id="WP_015470663.1">
    <property type="nucleotide sequence ID" value="NC_020813.1"/>
</dbReference>
<dbReference type="Pfam" id="PF12974">
    <property type="entry name" value="Phosphonate-bd"/>
    <property type="match status" value="1"/>
</dbReference>
<dbReference type="InterPro" id="IPR005770">
    <property type="entry name" value="PhnD"/>
</dbReference>
<dbReference type="KEGG" id="bex:A11Q_1957"/>
<dbReference type="STRING" id="1184267.A11Q_1957"/>
<sequence length="312" mass="34459">MSSILKRTLVAVLVSVAVLFTGCTRNKAELGTAENPVKLHFVPSVDAKVIEDNSKIFKDYLEKNTPYKYEITIPQSFIAVVEAFGTKRADVAAFNTFGYILAHEKYGAEARLTVIRHGLSTYQSQFIVRADSGIKKVEDLAGKKIAFVEPASTSGYLLPIKTLKDKGITVKETVFAGKHDNVVSMVYQGQVDAGATFYSPPSKDDKGVEVIEDARRLVMTQYPDVEKKVTILSLSEHLMNDPIVFRKEMSEEMKNQIVDAMLAFVQTPEGVEAFKAIYGITAIKKATDADYDSARAMIKEVGANAEDLVRKK</sequence>
<name>M4VAC4_9BACT</name>
<dbReference type="HOGENOM" id="CLU_051472_6_4_7"/>
<accession>M4VAC4</accession>
<dbReference type="AlphaFoldDB" id="M4VAC4"/>
<dbReference type="SUPFAM" id="SSF53850">
    <property type="entry name" value="Periplasmic binding protein-like II"/>
    <property type="match status" value="1"/>
</dbReference>
<evidence type="ECO:0000313" key="3">
    <source>
        <dbReference type="EMBL" id="AGH96173.1"/>
    </source>
</evidence>
<gene>
    <name evidence="3" type="ORF">A11Q_1957</name>
</gene>
<dbReference type="NCBIfam" id="TIGR01098">
    <property type="entry name" value="3A0109s03R"/>
    <property type="match status" value="1"/>
</dbReference>
<keyword evidence="2" id="KW-0732">Signal</keyword>
<dbReference type="GO" id="GO:0043190">
    <property type="term" value="C:ATP-binding cassette (ABC) transporter complex"/>
    <property type="evidence" value="ECO:0007669"/>
    <property type="project" value="InterPro"/>
</dbReference>
<comment type="similarity">
    <text evidence="1">Belongs to the phosphate/phosphite/phosphonate binding protein family.</text>
</comment>
<dbReference type="PANTHER" id="PTHR35841:SF1">
    <property type="entry name" value="PHOSPHONATES-BINDING PERIPLASMIC PROTEIN"/>
    <property type="match status" value="1"/>
</dbReference>
<proteinExistence type="inferred from homology"/>
<protein>
    <submittedName>
        <fullName evidence="3">Phosphonates-binding protein</fullName>
    </submittedName>
</protein>
<dbReference type="Proteomes" id="UP000012040">
    <property type="component" value="Chromosome"/>
</dbReference>
<dbReference type="Gene3D" id="3.40.190.10">
    <property type="entry name" value="Periplasmic binding protein-like II"/>
    <property type="match status" value="2"/>
</dbReference>
<dbReference type="EMBL" id="CP003537">
    <property type="protein sequence ID" value="AGH96173.1"/>
    <property type="molecule type" value="Genomic_DNA"/>
</dbReference>
<evidence type="ECO:0000256" key="2">
    <source>
        <dbReference type="ARBA" id="ARBA00022729"/>
    </source>
</evidence>
<dbReference type="PATRIC" id="fig|1184267.3.peg.1982"/>
<dbReference type="CDD" id="cd01071">
    <property type="entry name" value="PBP2_PhnD_like"/>
    <property type="match status" value="1"/>
</dbReference>
<reference evidence="3 4" key="1">
    <citation type="journal article" date="2013" name="ISME J.">
        <title>By their genes ye shall know them: genomic signatures of predatory bacteria.</title>
        <authorList>
            <person name="Pasternak Z."/>
            <person name="Pietrokovski S."/>
            <person name="Rotem O."/>
            <person name="Gophna U."/>
            <person name="Lurie-Weinberger M.N."/>
            <person name="Jurkevitch E."/>
        </authorList>
    </citation>
    <scope>NUCLEOTIDE SEQUENCE [LARGE SCALE GENOMIC DNA]</scope>
    <source>
        <strain evidence="3 4">JSS</strain>
    </source>
</reference>
<dbReference type="eggNOG" id="COG3221">
    <property type="taxonomic scope" value="Bacteria"/>
</dbReference>
<dbReference type="PROSITE" id="PS51257">
    <property type="entry name" value="PROKAR_LIPOPROTEIN"/>
    <property type="match status" value="1"/>
</dbReference>
<evidence type="ECO:0000313" key="4">
    <source>
        <dbReference type="Proteomes" id="UP000012040"/>
    </source>
</evidence>
<dbReference type="GO" id="GO:0055085">
    <property type="term" value="P:transmembrane transport"/>
    <property type="evidence" value="ECO:0007669"/>
    <property type="project" value="InterPro"/>
</dbReference>
<keyword evidence="4" id="KW-1185">Reference proteome</keyword>
<dbReference type="PANTHER" id="PTHR35841">
    <property type="entry name" value="PHOSPHONATES-BINDING PERIPLASMIC PROTEIN"/>
    <property type="match status" value="1"/>
</dbReference>